<dbReference type="AlphaFoldDB" id="A0A6I3S6E6"/>
<evidence type="ECO:0000259" key="5">
    <source>
        <dbReference type="Pfam" id="PF00890"/>
    </source>
</evidence>
<keyword evidence="2" id="KW-0285">Flavoprotein</keyword>
<evidence type="ECO:0000256" key="3">
    <source>
        <dbReference type="ARBA" id="ARBA00022827"/>
    </source>
</evidence>
<accession>A0A6I3S6E6</accession>
<dbReference type="PRINTS" id="PR00411">
    <property type="entry name" value="PNDRDTASEI"/>
</dbReference>
<dbReference type="InterPro" id="IPR036188">
    <property type="entry name" value="FAD/NAD-bd_sf"/>
</dbReference>
<dbReference type="SUPFAM" id="SSF51905">
    <property type="entry name" value="FAD/NAD(P)-binding domain"/>
    <property type="match status" value="1"/>
</dbReference>
<protein>
    <submittedName>
        <fullName evidence="6">FAD-dependent oxidoreductase</fullName>
    </submittedName>
</protein>
<dbReference type="RefSeq" id="WP_021867417.1">
    <property type="nucleotide sequence ID" value="NZ_CATWOM010000009.1"/>
</dbReference>
<dbReference type="PANTHER" id="PTHR43400">
    <property type="entry name" value="FUMARATE REDUCTASE"/>
    <property type="match status" value="1"/>
</dbReference>
<proteinExistence type="predicted"/>
<name>A0A6I3S6E6_9BURK</name>
<evidence type="ECO:0000256" key="4">
    <source>
        <dbReference type="ARBA" id="ARBA00023002"/>
    </source>
</evidence>
<gene>
    <name evidence="6" type="ORF">GMD42_12470</name>
</gene>
<dbReference type="Gene3D" id="3.50.50.60">
    <property type="entry name" value="FAD/NAD(P)-binding domain"/>
    <property type="match status" value="1"/>
</dbReference>
<dbReference type="Pfam" id="PF00890">
    <property type="entry name" value="FAD_binding_2"/>
    <property type="match status" value="1"/>
</dbReference>
<comment type="caution">
    <text evidence="6">The sequence shown here is derived from an EMBL/GenBank/DDBJ whole genome shotgun (WGS) entry which is preliminary data.</text>
</comment>
<sequence length="505" mass="54123">MYAKLTLSAAFVALAFSHNALAADHNLSADILVVGAGSAGLTAAVQAAEKGKKVILLEKNLGVGGSSQFAEGLFAVGSEWNRLRSDPLTKEEAFKTLMEKHGYVIDAAKTKDYVEGSAENISWLAGHGIKFEVVRMTPWEAATWHVISDYKGTNHGAGLIKGLKDAADKAGVETKLGTPATELILNKEGAVVGAKAADKKGNTYTISAKAVILATGGFGDDPQKVKNWAHRDPEGWKSSVPIGKTGDGIVMATKAGAAMGNVSFVQHLGTEGKGIKFLGNLYATSWQPSALWVNCDGNRFSNEDVAFSFAQAANAIYAQPHHYGWSIFDDSQVQYMMKKGVDSGIGVLVPVGQKLPNLQKEIDDAVAVKSDGFKTADSVAQLAKELGVPEANLQKAVEQYNKACEVGHDGEYYKEKTYLRPLNTKKLYAIKLKAYFFSSYGGLNTNRKHQVLDKNNKPIKGLYATGLEVSDMVGPTYSTWSSGHAFGFASYSGRHAALNAIDEMK</sequence>
<evidence type="ECO:0000256" key="1">
    <source>
        <dbReference type="ARBA" id="ARBA00001974"/>
    </source>
</evidence>
<feature type="domain" description="FAD-dependent oxidoreductase 2 FAD-binding" evidence="5">
    <location>
        <begin position="30"/>
        <end position="477"/>
    </location>
</feature>
<evidence type="ECO:0000313" key="6">
    <source>
        <dbReference type="EMBL" id="MTU44399.1"/>
    </source>
</evidence>
<dbReference type="GO" id="GO:0008202">
    <property type="term" value="P:steroid metabolic process"/>
    <property type="evidence" value="ECO:0007669"/>
    <property type="project" value="UniProtKB-ARBA"/>
</dbReference>
<dbReference type="InterPro" id="IPR027477">
    <property type="entry name" value="Succ_DH/fumarate_Rdtase_cat_sf"/>
</dbReference>
<dbReference type="SUPFAM" id="SSF56425">
    <property type="entry name" value="Succinate dehydrogenase/fumarate reductase flavoprotein, catalytic domain"/>
    <property type="match status" value="1"/>
</dbReference>
<dbReference type="Gene3D" id="3.90.700.10">
    <property type="entry name" value="Succinate dehydrogenase/fumarate reductase flavoprotein, catalytic domain"/>
    <property type="match status" value="1"/>
</dbReference>
<dbReference type="PANTHER" id="PTHR43400:SF10">
    <property type="entry name" value="3-OXOSTEROID 1-DEHYDROGENASE"/>
    <property type="match status" value="1"/>
</dbReference>
<dbReference type="InterPro" id="IPR003953">
    <property type="entry name" value="FAD-dep_OxRdtase_2_FAD-bd"/>
</dbReference>
<evidence type="ECO:0000256" key="2">
    <source>
        <dbReference type="ARBA" id="ARBA00022630"/>
    </source>
</evidence>
<keyword evidence="3" id="KW-0274">FAD</keyword>
<dbReference type="InterPro" id="IPR050315">
    <property type="entry name" value="FAD-oxidoreductase_2"/>
</dbReference>
<evidence type="ECO:0000313" key="7">
    <source>
        <dbReference type="Proteomes" id="UP000462362"/>
    </source>
</evidence>
<keyword evidence="4" id="KW-0560">Oxidoreductase</keyword>
<dbReference type="EMBL" id="WNCL01000071">
    <property type="protein sequence ID" value="MTU44399.1"/>
    <property type="molecule type" value="Genomic_DNA"/>
</dbReference>
<dbReference type="Proteomes" id="UP000462362">
    <property type="component" value="Unassembled WGS sequence"/>
</dbReference>
<comment type="cofactor">
    <cofactor evidence="1">
        <name>FAD</name>
        <dbReference type="ChEBI" id="CHEBI:57692"/>
    </cofactor>
</comment>
<reference evidence="6 7" key="1">
    <citation type="journal article" date="2019" name="Nat. Med.">
        <title>A library of human gut bacterial isolates paired with longitudinal multiomics data enables mechanistic microbiome research.</title>
        <authorList>
            <person name="Poyet M."/>
            <person name="Groussin M."/>
            <person name="Gibbons S.M."/>
            <person name="Avila-Pacheco J."/>
            <person name="Jiang X."/>
            <person name="Kearney S.M."/>
            <person name="Perrotta A.R."/>
            <person name="Berdy B."/>
            <person name="Zhao S."/>
            <person name="Lieberman T.D."/>
            <person name="Swanson P.K."/>
            <person name="Smith M."/>
            <person name="Roesemann S."/>
            <person name="Alexander J.E."/>
            <person name="Rich S.A."/>
            <person name="Livny J."/>
            <person name="Vlamakis H."/>
            <person name="Clish C."/>
            <person name="Bullock K."/>
            <person name="Deik A."/>
            <person name="Scott J."/>
            <person name="Pierce K.A."/>
            <person name="Xavier R.J."/>
            <person name="Alm E.J."/>
        </authorList>
    </citation>
    <scope>NUCLEOTIDE SEQUENCE [LARGE SCALE GENOMIC DNA]</scope>
    <source>
        <strain evidence="6 7">BIOML-A2</strain>
    </source>
</reference>
<organism evidence="6 7">
    <name type="scientific">Parasutterella excrementihominis</name>
    <dbReference type="NCBI Taxonomy" id="487175"/>
    <lineage>
        <taxon>Bacteria</taxon>
        <taxon>Pseudomonadati</taxon>
        <taxon>Pseudomonadota</taxon>
        <taxon>Betaproteobacteria</taxon>
        <taxon>Burkholderiales</taxon>
        <taxon>Sutterellaceae</taxon>
        <taxon>Parasutterella</taxon>
    </lineage>
</organism>
<dbReference type="GO" id="GO:0016491">
    <property type="term" value="F:oxidoreductase activity"/>
    <property type="evidence" value="ECO:0007669"/>
    <property type="project" value="UniProtKB-KW"/>
</dbReference>